<dbReference type="GO" id="GO:0046076">
    <property type="term" value="P:dTTP catabolic process"/>
    <property type="evidence" value="ECO:0007669"/>
    <property type="project" value="TreeGrafter"/>
</dbReference>
<dbReference type="GO" id="GO:0046047">
    <property type="term" value="P:TTP catabolic process"/>
    <property type="evidence" value="ECO:0007669"/>
    <property type="project" value="TreeGrafter"/>
</dbReference>
<dbReference type="SUPFAM" id="SSF101386">
    <property type="entry name" value="all-alpha NTP pyrophosphatases"/>
    <property type="match status" value="2"/>
</dbReference>
<dbReference type="EMBL" id="WFLM01000002">
    <property type="protein sequence ID" value="KAB8039564.1"/>
    <property type="molecule type" value="Genomic_DNA"/>
</dbReference>
<dbReference type="PANTHER" id="PTHR30522">
    <property type="entry name" value="NUCLEOSIDE TRIPHOSPHATE PYROPHOSPHOHYDROLASE"/>
    <property type="match status" value="1"/>
</dbReference>
<feature type="coiled-coil region" evidence="1">
    <location>
        <begin position="200"/>
        <end position="227"/>
    </location>
</feature>
<keyword evidence="3" id="KW-0378">Hydrolase</keyword>
<dbReference type="GO" id="GO:0046061">
    <property type="term" value="P:dATP catabolic process"/>
    <property type="evidence" value="ECO:0007669"/>
    <property type="project" value="TreeGrafter"/>
</dbReference>
<dbReference type="GO" id="GO:0047429">
    <property type="term" value="F:nucleoside triphosphate diphosphatase activity"/>
    <property type="evidence" value="ECO:0007669"/>
    <property type="project" value="UniProtKB-EC"/>
</dbReference>
<dbReference type="InterPro" id="IPR011551">
    <property type="entry name" value="NTP_PyrPHydrolase_MazG"/>
</dbReference>
<organism evidence="3 4">
    <name type="scientific">Silvanigrella paludirubra</name>
    <dbReference type="NCBI Taxonomy" id="2499159"/>
    <lineage>
        <taxon>Bacteria</taxon>
        <taxon>Pseudomonadati</taxon>
        <taxon>Bdellovibrionota</taxon>
        <taxon>Oligoflexia</taxon>
        <taxon>Silvanigrellales</taxon>
        <taxon>Silvanigrellaceae</taxon>
        <taxon>Silvanigrella</taxon>
    </lineage>
</organism>
<accession>A0A6N6VUN3</accession>
<dbReference type="InterPro" id="IPR004518">
    <property type="entry name" value="MazG-like_dom"/>
</dbReference>
<dbReference type="NCBIfam" id="NF007113">
    <property type="entry name" value="PRK09562.1"/>
    <property type="match status" value="1"/>
</dbReference>
<dbReference type="OrthoDB" id="5291903at2"/>
<evidence type="ECO:0000313" key="3">
    <source>
        <dbReference type="EMBL" id="KAB8039564.1"/>
    </source>
</evidence>
<reference evidence="3 4" key="1">
    <citation type="submission" date="2019-10" db="EMBL/GenBank/DDBJ databases">
        <title>New species of Slilvanegrellaceae.</title>
        <authorList>
            <person name="Pitt A."/>
            <person name="Hahn M.W."/>
        </authorList>
    </citation>
    <scope>NUCLEOTIDE SEQUENCE [LARGE SCALE GENOMIC DNA]</scope>
    <source>
        <strain evidence="3 4">SP-Ram-0.45-NSY-1</strain>
    </source>
</reference>
<name>A0A6N6VUN3_9BACT</name>
<dbReference type="EC" id="3.6.1.9" evidence="3"/>
<evidence type="ECO:0000256" key="1">
    <source>
        <dbReference type="SAM" id="Coils"/>
    </source>
</evidence>
<proteinExistence type="predicted"/>
<feature type="domain" description="NTP pyrophosphohydrolase MazG-like" evidence="2">
    <location>
        <begin position="196"/>
        <end position="270"/>
    </location>
</feature>
<dbReference type="GO" id="GO:0046052">
    <property type="term" value="P:UTP catabolic process"/>
    <property type="evidence" value="ECO:0007669"/>
    <property type="project" value="TreeGrafter"/>
</dbReference>
<dbReference type="RefSeq" id="WP_153418838.1">
    <property type="nucleotide sequence ID" value="NZ_WFLM01000002.1"/>
</dbReference>
<keyword evidence="4" id="KW-1185">Reference proteome</keyword>
<evidence type="ECO:0000313" key="4">
    <source>
        <dbReference type="Proteomes" id="UP000437748"/>
    </source>
</evidence>
<dbReference type="InterPro" id="IPR048015">
    <property type="entry name" value="NTP-PPase_MazG-like_N"/>
</dbReference>
<dbReference type="GO" id="GO:0046081">
    <property type="term" value="P:dUTP catabolic process"/>
    <property type="evidence" value="ECO:0007669"/>
    <property type="project" value="TreeGrafter"/>
</dbReference>
<dbReference type="PANTHER" id="PTHR30522:SF0">
    <property type="entry name" value="NUCLEOSIDE TRIPHOSPHATE PYROPHOSPHOHYDROLASE"/>
    <property type="match status" value="1"/>
</dbReference>
<gene>
    <name evidence="3" type="primary">mazG</name>
    <name evidence="3" type="ORF">GCL60_04720</name>
</gene>
<dbReference type="CDD" id="cd11529">
    <property type="entry name" value="NTP-PPase_MazG_Cterm"/>
    <property type="match status" value="1"/>
</dbReference>
<dbReference type="Proteomes" id="UP000437748">
    <property type="component" value="Unassembled WGS sequence"/>
</dbReference>
<dbReference type="NCBIfam" id="TIGR00444">
    <property type="entry name" value="mazG"/>
    <property type="match status" value="1"/>
</dbReference>
<sequence length="309" mass="36131">MNLNSNNEVVFQKNNFSKRYQLAKLSLDFADTIAKLRAPDGCPWDKEQTLTSLKSYLIEESYEAIDALNSFDAIPSEKQIKNYYSELGDVLLQVYLNAQVAHDENLFCLNDVISSINKKMIQRHPHVFQKNDSTIQNTDDVLKQWDKIKEKENIDNPKQNDSLLKKALKKRALPTLNFGVEVSKRAKKVGFSWNTLEEVFQDVISEVKELQYEIEQNEKNIEKIEDEIGDVVYALCNVVQFFKETNEGAKHFDFDLIARAAIDKFINRFKEMERICLEMETPLTETSVKNISLEQWNDLWKQAKKRRYR</sequence>
<dbReference type="Gene3D" id="1.10.287.1080">
    <property type="entry name" value="MazG-like"/>
    <property type="match status" value="2"/>
</dbReference>
<dbReference type="GO" id="GO:0006203">
    <property type="term" value="P:dGTP catabolic process"/>
    <property type="evidence" value="ECO:0007669"/>
    <property type="project" value="TreeGrafter"/>
</dbReference>
<comment type="caution">
    <text evidence="3">The sequence shown here is derived from an EMBL/GenBank/DDBJ whole genome shotgun (WGS) entry which is preliminary data.</text>
</comment>
<dbReference type="AlphaFoldDB" id="A0A6N6VUN3"/>
<dbReference type="InterPro" id="IPR048011">
    <property type="entry name" value="NTP-PPase_MazG-like_C"/>
</dbReference>
<feature type="domain" description="NTP pyrophosphohydrolase MazG-like" evidence="2">
    <location>
        <begin position="48"/>
        <end position="128"/>
    </location>
</feature>
<evidence type="ECO:0000259" key="2">
    <source>
        <dbReference type="Pfam" id="PF03819"/>
    </source>
</evidence>
<protein>
    <submittedName>
        <fullName evidence="3">Nucleoside triphosphate pyrophosphohydrolase</fullName>
        <ecNumber evidence="3">3.6.1.9</ecNumber>
    </submittedName>
</protein>
<dbReference type="CDD" id="cd11528">
    <property type="entry name" value="NTP-PPase_MazG_Nterm"/>
    <property type="match status" value="1"/>
</dbReference>
<keyword evidence="1" id="KW-0175">Coiled coil</keyword>
<dbReference type="Pfam" id="PF03819">
    <property type="entry name" value="MazG"/>
    <property type="match status" value="2"/>
</dbReference>